<evidence type="ECO:0000256" key="6">
    <source>
        <dbReference type="ARBA" id="ARBA00023049"/>
    </source>
</evidence>
<dbReference type="Pfam" id="PF00246">
    <property type="entry name" value="Peptidase_M14"/>
    <property type="match status" value="1"/>
</dbReference>
<evidence type="ECO:0000256" key="2">
    <source>
        <dbReference type="ARBA" id="ARBA00005988"/>
    </source>
</evidence>
<dbReference type="CDD" id="cd06240">
    <property type="entry name" value="M14-like"/>
    <property type="match status" value="1"/>
</dbReference>
<feature type="signal peptide" evidence="7">
    <location>
        <begin position="1"/>
        <end position="23"/>
    </location>
</feature>
<evidence type="ECO:0000313" key="9">
    <source>
        <dbReference type="EMBL" id="KPJ66239.1"/>
    </source>
</evidence>
<dbReference type="GO" id="GO:0006508">
    <property type="term" value="P:proteolysis"/>
    <property type="evidence" value="ECO:0007669"/>
    <property type="project" value="UniProtKB-KW"/>
</dbReference>
<evidence type="ECO:0000256" key="4">
    <source>
        <dbReference type="ARBA" id="ARBA00022801"/>
    </source>
</evidence>
<gene>
    <name evidence="9" type="ORF">AMJ44_08680</name>
</gene>
<dbReference type="PANTHER" id="PTHR11705">
    <property type="entry name" value="PROTEASE FAMILY M14 CARBOXYPEPTIDASE A,B"/>
    <property type="match status" value="1"/>
</dbReference>
<dbReference type="PANTHER" id="PTHR11705:SF143">
    <property type="entry name" value="SLL0236 PROTEIN"/>
    <property type="match status" value="1"/>
</dbReference>
<comment type="caution">
    <text evidence="9">The sequence shown here is derived from an EMBL/GenBank/DDBJ whole genome shotgun (WGS) entry which is preliminary data.</text>
</comment>
<organism evidence="9 10">
    <name type="scientific">candidate division WOR-1 bacterium DG_54_3</name>
    <dbReference type="NCBI Taxonomy" id="1703775"/>
    <lineage>
        <taxon>Bacteria</taxon>
        <taxon>Bacillati</taxon>
        <taxon>Saganbacteria</taxon>
    </lineage>
</organism>
<evidence type="ECO:0000256" key="7">
    <source>
        <dbReference type="SAM" id="SignalP"/>
    </source>
</evidence>
<keyword evidence="5" id="KW-0862">Zinc</keyword>
<dbReference type="PATRIC" id="fig|1703775.3.peg.3440"/>
<protein>
    <submittedName>
        <fullName evidence="9">Peptidase</fullName>
    </submittedName>
</protein>
<evidence type="ECO:0000259" key="8">
    <source>
        <dbReference type="SMART" id="SM00631"/>
    </source>
</evidence>
<name>A0A0S7XVF3_UNCSA</name>
<dbReference type="SUPFAM" id="SSF53187">
    <property type="entry name" value="Zn-dependent exopeptidases"/>
    <property type="match status" value="1"/>
</dbReference>
<dbReference type="GO" id="GO:0005615">
    <property type="term" value="C:extracellular space"/>
    <property type="evidence" value="ECO:0007669"/>
    <property type="project" value="TreeGrafter"/>
</dbReference>
<comment type="cofactor">
    <cofactor evidence="1">
        <name>Zn(2+)</name>
        <dbReference type="ChEBI" id="CHEBI:29105"/>
    </cofactor>
</comment>
<keyword evidence="3" id="KW-0645">Protease</keyword>
<reference evidence="9 10" key="1">
    <citation type="journal article" date="2015" name="Microbiome">
        <title>Genomic resolution of linkages in carbon, nitrogen, and sulfur cycling among widespread estuary sediment bacteria.</title>
        <authorList>
            <person name="Baker B.J."/>
            <person name="Lazar C.S."/>
            <person name="Teske A.P."/>
            <person name="Dick G.J."/>
        </authorList>
    </citation>
    <scope>NUCLEOTIDE SEQUENCE [LARGE SCALE GENOMIC DNA]</scope>
    <source>
        <strain evidence="9">DG_54_3</strain>
    </source>
</reference>
<dbReference type="SMART" id="SM00631">
    <property type="entry name" value="Zn_pept"/>
    <property type="match status" value="1"/>
</dbReference>
<evidence type="ECO:0000256" key="3">
    <source>
        <dbReference type="ARBA" id="ARBA00022670"/>
    </source>
</evidence>
<dbReference type="Gene3D" id="3.40.630.10">
    <property type="entry name" value="Zn peptidases"/>
    <property type="match status" value="1"/>
</dbReference>
<comment type="similarity">
    <text evidence="2">Belongs to the peptidase M14 family.</text>
</comment>
<accession>A0A0S7XVF3</accession>
<dbReference type="EMBL" id="LIZX01000086">
    <property type="protein sequence ID" value="KPJ66239.1"/>
    <property type="molecule type" value="Genomic_DNA"/>
</dbReference>
<evidence type="ECO:0000256" key="1">
    <source>
        <dbReference type="ARBA" id="ARBA00001947"/>
    </source>
</evidence>
<dbReference type="Proteomes" id="UP000051861">
    <property type="component" value="Unassembled WGS sequence"/>
</dbReference>
<evidence type="ECO:0000256" key="5">
    <source>
        <dbReference type="ARBA" id="ARBA00022833"/>
    </source>
</evidence>
<dbReference type="AlphaFoldDB" id="A0A0S7XVF3"/>
<keyword evidence="7" id="KW-0732">Signal</keyword>
<sequence>MRNTRLFLSLFLFVALLAIPTMAQNKITTPKEHFGFNIGDDYHLANYTQFTSYWKKLAQESDRMTLVEIGTTAEGRPMWMAIITSSENQKKLEHYKEISRRLALAEGLDKEKARTLAAEGRAVVWIDGGLHASEVLGAQQLIELAYQMTSQNDPETLRILDDVILLAVCSNPDGMELVSNWYMREPEPTKRSSRGLPCLYQKYIGHDNNRDFYMVTQPETEAVNRIFYREWFPQIVYNQHQSGPAGCVLFAPPFRDPFNYHYDPLVPVGIELVGAAMHNRFVAEDKPGATMRSGAGYSIWWNGGLRTTVYFHNMIGILTETIGNPTPMEIPFLPQRQLPKNDLPYPVAPQKWHFRQSVEYSITADRAILDVASKHREDFLFNIYLMGKNSVERGSRDHWTIHPKRISAVEEQIKKDKVGVAGFGRSRGYPMKYYEMLYDPANRDPRGYILPSSQADILTATKFVNALIKNGVTVLRATQDFEVGGKSYPAGSYVIKCAQAFRPHVLSMFEPQDHPDDVPYPGGPPIPPYDNAGWTLTYQMGVEFDRILEGFDGPFEKIEDLATPPTGKITGSKNAKGFFLDHRVNDAFIAINRLLQSKEEVYWLKQTFQTGDKSYPPGTIYIPRKRSTELKLKKLAMETGLSFEGIRVKPRGMAFRLKPLRIGLWDRYGGSMPSGWVRWILEQFDFPFEVVYPKTLDNGNLASKYDVLIFVSGAIPRARGGDGGGRFRSSPQLKPEAVPPEYRERLGSVTVNKTIPQLLQFLKEGGTLLAISSSTSIGYHAGLPIANALAERLEDGTERPLPVNKYFVPGSILQVRVDNTNPLAYGIPERLDVFFGRSPVFKLFPEASLKGVRPVAWFDSKTPLRSGWAWGQYYLEGGIAVIEANVGKGKLFLYGPEITRRAQPHGTFKFLFNGIYYGKSPTVNLK</sequence>
<evidence type="ECO:0000313" key="10">
    <source>
        <dbReference type="Proteomes" id="UP000051861"/>
    </source>
</evidence>
<keyword evidence="4" id="KW-0378">Hydrolase</keyword>
<dbReference type="GO" id="GO:0008270">
    <property type="term" value="F:zinc ion binding"/>
    <property type="evidence" value="ECO:0007669"/>
    <property type="project" value="InterPro"/>
</dbReference>
<feature type="chain" id="PRO_5006640264" evidence="7">
    <location>
        <begin position="24"/>
        <end position="926"/>
    </location>
</feature>
<proteinExistence type="inferred from homology"/>
<keyword evidence="6" id="KW-0482">Metalloprotease</keyword>
<dbReference type="InterPro" id="IPR000834">
    <property type="entry name" value="Peptidase_M14"/>
</dbReference>
<dbReference type="GO" id="GO:0004181">
    <property type="term" value="F:metallocarboxypeptidase activity"/>
    <property type="evidence" value="ECO:0007669"/>
    <property type="project" value="InterPro"/>
</dbReference>
<feature type="domain" description="Peptidase M14" evidence="8">
    <location>
        <begin position="42"/>
        <end position="320"/>
    </location>
</feature>